<evidence type="ECO:0000313" key="3">
    <source>
        <dbReference type="Proteomes" id="UP000187406"/>
    </source>
</evidence>
<evidence type="ECO:0000313" key="2">
    <source>
        <dbReference type="EMBL" id="GAV69523.1"/>
    </source>
</evidence>
<proteinExistence type="predicted"/>
<feature type="domain" description="Reverse transcriptase zinc-binding" evidence="1">
    <location>
        <begin position="26"/>
        <end position="112"/>
    </location>
</feature>
<accession>A0A1Q3BP91</accession>
<dbReference type="InterPro" id="IPR026960">
    <property type="entry name" value="RVT-Znf"/>
</dbReference>
<reference evidence="3" key="1">
    <citation type="submission" date="2016-04" db="EMBL/GenBank/DDBJ databases">
        <title>Cephalotus genome sequencing.</title>
        <authorList>
            <person name="Fukushima K."/>
            <person name="Hasebe M."/>
            <person name="Fang X."/>
        </authorList>
    </citation>
    <scope>NUCLEOTIDE SEQUENCE [LARGE SCALE GENOMIC DNA]</scope>
    <source>
        <strain evidence="3">cv. St1</strain>
    </source>
</reference>
<comment type="caution">
    <text evidence="2">The sequence shown here is derived from an EMBL/GenBank/DDBJ whole genome shotgun (WGS) entry which is preliminary data.</text>
</comment>
<organism evidence="2 3">
    <name type="scientific">Cephalotus follicularis</name>
    <name type="common">Albany pitcher plant</name>
    <dbReference type="NCBI Taxonomy" id="3775"/>
    <lineage>
        <taxon>Eukaryota</taxon>
        <taxon>Viridiplantae</taxon>
        <taxon>Streptophyta</taxon>
        <taxon>Embryophyta</taxon>
        <taxon>Tracheophyta</taxon>
        <taxon>Spermatophyta</taxon>
        <taxon>Magnoliopsida</taxon>
        <taxon>eudicotyledons</taxon>
        <taxon>Gunneridae</taxon>
        <taxon>Pentapetalae</taxon>
        <taxon>rosids</taxon>
        <taxon>fabids</taxon>
        <taxon>Oxalidales</taxon>
        <taxon>Cephalotaceae</taxon>
        <taxon>Cephalotus</taxon>
    </lineage>
</organism>
<dbReference type="EMBL" id="BDDD01000731">
    <property type="protein sequence ID" value="GAV69523.1"/>
    <property type="molecule type" value="Genomic_DNA"/>
</dbReference>
<keyword evidence="3" id="KW-1185">Reference proteome</keyword>
<protein>
    <submittedName>
        <fullName evidence="2">Zf-RVT domain-containing protein</fullName>
    </submittedName>
</protein>
<dbReference type="AlphaFoldDB" id="A0A1Q3BP91"/>
<dbReference type="InParanoid" id="A0A1Q3BP91"/>
<dbReference type="Proteomes" id="UP000187406">
    <property type="component" value="Unassembled WGS sequence"/>
</dbReference>
<dbReference type="Pfam" id="PF13966">
    <property type="entry name" value="zf-RVT"/>
    <property type="match status" value="1"/>
</dbReference>
<evidence type="ECO:0000259" key="1">
    <source>
        <dbReference type="Pfam" id="PF13966"/>
    </source>
</evidence>
<dbReference type="OrthoDB" id="1742664at2759"/>
<sequence>VCAIPVPRFSHNNDRLIWGHSSYGNFSCKSAYLLQTNINEDIYSSSAFKCLWPLDILPRIKTFLWLAALDRLPTRSLLKARSIIEDGCPRCNLQTESILHVIRDCYHSKRIWNMLSLIPLSTEFFNSLYIHIWLKENCLSNKPSSLPHNG</sequence>
<gene>
    <name evidence="2" type="ORF">CFOL_v3_13024</name>
</gene>
<feature type="non-terminal residue" evidence="2">
    <location>
        <position position="1"/>
    </location>
</feature>
<name>A0A1Q3BP91_CEPFO</name>